<organism evidence="1 2">
    <name type="scientific">Thanatephorus cucumeris (strain AG1-IA)</name>
    <name type="common">Rice sheath blight fungus</name>
    <name type="synonym">Rhizoctonia solani</name>
    <dbReference type="NCBI Taxonomy" id="983506"/>
    <lineage>
        <taxon>Eukaryota</taxon>
        <taxon>Fungi</taxon>
        <taxon>Dikarya</taxon>
        <taxon>Basidiomycota</taxon>
        <taxon>Agaricomycotina</taxon>
        <taxon>Agaricomycetes</taxon>
        <taxon>Cantharellales</taxon>
        <taxon>Ceratobasidiaceae</taxon>
        <taxon>Rhizoctonia</taxon>
        <taxon>Rhizoctonia solani AG-1</taxon>
    </lineage>
</organism>
<dbReference type="Proteomes" id="UP000011668">
    <property type="component" value="Unassembled WGS sequence"/>
</dbReference>
<dbReference type="AlphaFoldDB" id="L8WWN3"/>
<comment type="caution">
    <text evidence="1">The sequence shown here is derived from an EMBL/GenBank/DDBJ whole genome shotgun (WGS) entry which is preliminary data.</text>
</comment>
<reference evidence="1 2" key="1">
    <citation type="journal article" date="2013" name="Nat. Commun.">
        <title>The evolution and pathogenic mechanisms of the rice sheath blight pathogen.</title>
        <authorList>
            <person name="Zheng A."/>
            <person name="Lin R."/>
            <person name="Xu L."/>
            <person name="Qin P."/>
            <person name="Tang C."/>
            <person name="Ai P."/>
            <person name="Zhang D."/>
            <person name="Liu Y."/>
            <person name="Sun Z."/>
            <person name="Feng H."/>
            <person name="Wang Y."/>
            <person name="Chen Y."/>
            <person name="Liang X."/>
            <person name="Fu R."/>
            <person name="Li Q."/>
            <person name="Zhang J."/>
            <person name="Yu X."/>
            <person name="Xie Z."/>
            <person name="Ding L."/>
            <person name="Guan P."/>
            <person name="Tang J."/>
            <person name="Liang Y."/>
            <person name="Wang S."/>
            <person name="Deng Q."/>
            <person name="Li S."/>
            <person name="Zhu J."/>
            <person name="Wang L."/>
            <person name="Liu H."/>
            <person name="Li P."/>
        </authorList>
    </citation>
    <scope>NUCLEOTIDE SEQUENCE [LARGE SCALE GENOMIC DNA]</scope>
    <source>
        <strain evidence="2">AG-1 IA</strain>
    </source>
</reference>
<accession>L8WWN3</accession>
<evidence type="ECO:0000313" key="1">
    <source>
        <dbReference type="EMBL" id="ELU42385.1"/>
    </source>
</evidence>
<keyword evidence="2" id="KW-1185">Reference proteome</keyword>
<evidence type="ECO:0000313" key="2">
    <source>
        <dbReference type="Proteomes" id="UP000011668"/>
    </source>
</evidence>
<protein>
    <submittedName>
        <fullName evidence="1">Uncharacterized protein</fullName>
    </submittedName>
</protein>
<name>L8WWN3_THACA</name>
<gene>
    <name evidence="1" type="ORF">AG1IA_03559</name>
</gene>
<dbReference type="OrthoDB" id="3210102at2759"/>
<dbReference type="STRING" id="983506.L8WWN3"/>
<proteinExistence type="predicted"/>
<dbReference type="EMBL" id="AFRT01000842">
    <property type="protein sequence ID" value="ELU42385.1"/>
    <property type="molecule type" value="Genomic_DNA"/>
</dbReference>
<dbReference type="HOGENOM" id="CLU_748378_0_0_1"/>
<sequence length="370" mass="41310">MPPSSRPRFRVCAARNCSKSAAGGAHLKACAQCKTYVLFLYFDLPSPSLSPAPPPFPPFVLPLVLTPILCDRRWRRLQKLALLCKCLPYSCISEFVLTPKMASDYDYISRRRVRQKTGLRNCHVNGAVDRVYQAIAARTGGSPSSDLSINLRRWEAFHTPTLVSACILGMNLSQVPQNLTKYALVIDVMPRDSSEHRTNRGALKELGGYMCEEPSSVRSIRYCKRALGSVKFVIQYSYTIANTSVGERALVETVGLKPFSEVSNFMHGSGHGEIMDRHLRENQVTQEMGGLGQALALLRCRVPGVPYLVQVKPLLITPEAIDAHASTSLSFQGNYDWVQLFQRAIREEWARLYHMSSIAASCFVDAKHKK</sequence>